<protein>
    <submittedName>
        <fullName evidence="2">GNAT family N-acetyltransferase</fullName>
    </submittedName>
</protein>
<accession>A0AAJ1BTD0</accession>
<dbReference type="Proteomes" id="UP001155380">
    <property type="component" value="Unassembled WGS sequence"/>
</dbReference>
<dbReference type="InterPro" id="IPR038740">
    <property type="entry name" value="BioF2-like_GNAT_dom"/>
</dbReference>
<gene>
    <name evidence="2" type="ORF">NBH21_04240</name>
</gene>
<name>A0AAJ1BTD0_9HYPH</name>
<dbReference type="Pfam" id="PF13480">
    <property type="entry name" value="Acetyltransf_6"/>
    <property type="match status" value="1"/>
</dbReference>
<evidence type="ECO:0000313" key="2">
    <source>
        <dbReference type="EMBL" id="MCO5955975.1"/>
    </source>
</evidence>
<evidence type="ECO:0000259" key="1">
    <source>
        <dbReference type="Pfam" id="PF13480"/>
    </source>
</evidence>
<feature type="domain" description="BioF2-like acetyltransferase" evidence="1">
    <location>
        <begin position="202"/>
        <end position="356"/>
    </location>
</feature>
<proteinExistence type="predicted"/>
<dbReference type="SUPFAM" id="SSF55729">
    <property type="entry name" value="Acyl-CoA N-acyltransferases (Nat)"/>
    <property type="match status" value="1"/>
</dbReference>
<dbReference type="RefSeq" id="WP_250912677.1">
    <property type="nucleotide sequence ID" value="NZ_JAMXLX010000001.1"/>
</dbReference>
<dbReference type="Gene3D" id="3.40.630.30">
    <property type="match status" value="1"/>
</dbReference>
<evidence type="ECO:0000313" key="3">
    <source>
        <dbReference type="Proteomes" id="UP001155380"/>
    </source>
</evidence>
<organism evidence="2 3">
    <name type="scientific">Ciceribacter sichuanensis</name>
    <dbReference type="NCBI Taxonomy" id="2949647"/>
    <lineage>
        <taxon>Bacteria</taxon>
        <taxon>Pseudomonadati</taxon>
        <taxon>Pseudomonadota</taxon>
        <taxon>Alphaproteobacteria</taxon>
        <taxon>Hyphomicrobiales</taxon>
        <taxon>Rhizobiaceae</taxon>
        <taxon>Ciceribacter</taxon>
    </lineage>
</organism>
<dbReference type="InterPro" id="IPR016181">
    <property type="entry name" value="Acyl_CoA_acyltransferase"/>
</dbReference>
<dbReference type="EMBL" id="JAMXLX010000001">
    <property type="protein sequence ID" value="MCO5955975.1"/>
    <property type="molecule type" value="Genomic_DNA"/>
</dbReference>
<dbReference type="AlphaFoldDB" id="A0AAJ1BTD0"/>
<comment type="caution">
    <text evidence="2">The sequence shown here is derived from an EMBL/GenBank/DDBJ whole genome shotgun (WGS) entry which is preliminary data.</text>
</comment>
<reference evidence="2" key="1">
    <citation type="submission" date="2022-06" db="EMBL/GenBank/DDBJ databases">
        <authorList>
            <person name="Sun Q."/>
        </authorList>
    </citation>
    <scope>NUCLEOTIDE SEQUENCE</scope>
    <source>
        <strain evidence="2">S101</strain>
    </source>
</reference>
<sequence>MQTSPVEFPSLAAIDRLSRTEHAELPHAGVTAASSALDITLHESIEPLEKEWRALEADPINSLHQSYDWCLAWAKTHRNPLAIIRGKRGAKTAFILPLEIVRASMVRSAQFIAARYNNINSGLFSADFRVESNAAEATQIAQAITGLLAGKADLVNLQNIPLEWRGEKSPFAALPAIENQNHAFQLPLTTDFQKTIGQLNAKRRRKKFRGQVRKIEATGGFEHFVARSAREKTALLNLFFEQKAIRFKALGLPNTFQAPETQAFFHLLLEADGSCLDTPLELHAVRLKGQYDGRIAAIAGLSRKGDHVICQFGSIDESLLPEASPGELLFWLMIERCCEEGAALFDFGLGDQEYKRRWCTVETVQHDILLPISAAGHLASFAQRGVVRTKAVIKGNPQLYSFIQRLRAHADDMPTQATGTDD</sequence>